<dbReference type="PANTHER" id="PTHR22932:SF4">
    <property type="entry name" value="PROTEIN PTGES3L-RELATED"/>
    <property type="match status" value="1"/>
</dbReference>
<dbReference type="GO" id="GO:0051879">
    <property type="term" value="F:Hsp90 protein binding"/>
    <property type="evidence" value="ECO:0007669"/>
    <property type="project" value="InterPro"/>
</dbReference>
<evidence type="ECO:0000313" key="4">
    <source>
        <dbReference type="Proteomes" id="UP000504630"/>
    </source>
</evidence>
<dbReference type="OrthoDB" id="1564555at2759"/>
<dbReference type="InterPro" id="IPR045250">
    <property type="entry name" value="p23-like"/>
</dbReference>
<evidence type="ECO:0000259" key="3">
    <source>
        <dbReference type="PROSITE" id="PS51203"/>
    </source>
</evidence>
<dbReference type="KEGG" id="cgob:115024204"/>
<dbReference type="InterPro" id="IPR007052">
    <property type="entry name" value="CS_dom"/>
</dbReference>
<comment type="similarity">
    <text evidence="1">Belongs to the p23/wos2 family.</text>
</comment>
<dbReference type="PROSITE" id="PS51203">
    <property type="entry name" value="CS"/>
    <property type="match status" value="1"/>
</dbReference>
<dbReference type="PANTHER" id="PTHR22932">
    <property type="entry name" value="TELOMERASE-BINDING PROTEIN P23 HSP90 CO-CHAPERONE"/>
    <property type="match status" value="1"/>
</dbReference>
<dbReference type="GO" id="GO:0006457">
    <property type="term" value="P:protein folding"/>
    <property type="evidence" value="ECO:0007669"/>
    <property type="project" value="TreeGrafter"/>
</dbReference>
<dbReference type="Gene3D" id="2.60.40.790">
    <property type="match status" value="1"/>
</dbReference>
<dbReference type="AlphaFoldDB" id="A0A6J2RN31"/>
<dbReference type="RefSeq" id="XP_029311424.1">
    <property type="nucleotide sequence ID" value="XM_029455564.1"/>
</dbReference>
<dbReference type="InParanoid" id="A0A6J2RN31"/>
<dbReference type="InterPro" id="IPR008978">
    <property type="entry name" value="HSP20-like_chaperone"/>
</dbReference>
<gene>
    <name evidence="5" type="primary">ptges3l</name>
</gene>
<sequence length="158" mass="18903">MNKPKIVRPEESQPARAVWFDRKKYVTINFMVQRPKNVQVDIQPDKMILCCRNDTDDIFYNEFNFFDKVEINDSRERVYDRTINILLRKLKPDVAWPYLQKDSAKPNWIAVDFDNWRDWANEENDGKEEFDRYMDMMQEMSSSNKGEAPDMGDLSDSD</sequence>
<dbReference type="Pfam" id="PF04969">
    <property type="entry name" value="CS"/>
    <property type="match status" value="1"/>
</dbReference>
<dbReference type="CTD" id="100885848"/>
<feature type="domain" description="CS" evidence="3">
    <location>
        <begin position="12"/>
        <end position="100"/>
    </location>
</feature>
<dbReference type="SUPFAM" id="SSF49764">
    <property type="entry name" value="HSP20-like chaperones"/>
    <property type="match status" value="1"/>
</dbReference>
<evidence type="ECO:0000256" key="1">
    <source>
        <dbReference type="ARBA" id="ARBA00025733"/>
    </source>
</evidence>
<name>A0A6J2RN31_COTGO</name>
<dbReference type="FunCoup" id="A0A6J2RN31">
    <property type="interactions" value="1025"/>
</dbReference>
<reference evidence="5" key="1">
    <citation type="submission" date="2025-08" db="UniProtKB">
        <authorList>
            <consortium name="RefSeq"/>
        </authorList>
    </citation>
    <scope>IDENTIFICATION</scope>
</reference>
<proteinExistence type="inferred from homology"/>
<dbReference type="GO" id="GO:0005634">
    <property type="term" value="C:nucleus"/>
    <property type="evidence" value="ECO:0007669"/>
    <property type="project" value="TreeGrafter"/>
</dbReference>
<accession>A0A6J2RN31</accession>
<evidence type="ECO:0000313" key="5">
    <source>
        <dbReference type="RefSeq" id="XP_029311424.1"/>
    </source>
</evidence>
<keyword evidence="4" id="KW-1185">Reference proteome</keyword>
<dbReference type="GO" id="GO:0005829">
    <property type="term" value="C:cytosol"/>
    <property type="evidence" value="ECO:0007669"/>
    <property type="project" value="TreeGrafter"/>
</dbReference>
<dbReference type="GO" id="GO:0051087">
    <property type="term" value="F:protein-folding chaperone binding"/>
    <property type="evidence" value="ECO:0007669"/>
    <property type="project" value="TreeGrafter"/>
</dbReference>
<protein>
    <recommendedName>
        <fullName evidence="3">CS domain-containing protein</fullName>
    </recommendedName>
</protein>
<evidence type="ECO:0000256" key="2">
    <source>
        <dbReference type="SAM" id="MobiDB-lite"/>
    </source>
</evidence>
<feature type="region of interest" description="Disordered" evidence="2">
    <location>
        <begin position="136"/>
        <end position="158"/>
    </location>
</feature>
<organism evidence="4 5">
    <name type="scientific">Cottoperca gobio</name>
    <name type="common">Frogmouth</name>
    <name type="synonym">Aphritis gobio</name>
    <dbReference type="NCBI Taxonomy" id="56716"/>
    <lineage>
        <taxon>Eukaryota</taxon>
        <taxon>Metazoa</taxon>
        <taxon>Chordata</taxon>
        <taxon>Craniata</taxon>
        <taxon>Vertebrata</taxon>
        <taxon>Euteleostomi</taxon>
        <taxon>Actinopterygii</taxon>
        <taxon>Neopterygii</taxon>
        <taxon>Teleostei</taxon>
        <taxon>Neoteleostei</taxon>
        <taxon>Acanthomorphata</taxon>
        <taxon>Eupercaria</taxon>
        <taxon>Perciformes</taxon>
        <taxon>Notothenioidei</taxon>
        <taxon>Bovichtidae</taxon>
        <taxon>Cottoperca</taxon>
    </lineage>
</organism>
<dbReference type="GO" id="GO:0051131">
    <property type="term" value="P:chaperone-mediated protein complex assembly"/>
    <property type="evidence" value="ECO:0007669"/>
    <property type="project" value="TreeGrafter"/>
</dbReference>
<dbReference type="Proteomes" id="UP000504630">
    <property type="component" value="Chromosome 19"/>
</dbReference>
<dbReference type="GeneID" id="115024204"/>